<gene>
    <name evidence="8" type="ORF">MTR67_044149</name>
</gene>
<protein>
    <recommendedName>
        <fullName evidence="7">Reverse transcriptase RNase H-like domain-containing protein</fullName>
    </recommendedName>
</protein>
<feature type="domain" description="Reverse transcriptase RNase H-like" evidence="7">
    <location>
        <begin position="128"/>
        <end position="231"/>
    </location>
</feature>
<dbReference type="Gene3D" id="3.30.70.270">
    <property type="match status" value="2"/>
</dbReference>
<evidence type="ECO:0000256" key="2">
    <source>
        <dbReference type="ARBA" id="ARBA00022695"/>
    </source>
</evidence>
<dbReference type="GO" id="GO:0004519">
    <property type="term" value="F:endonuclease activity"/>
    <property type="evidence" value="ECO:0007669"/>
    <property type="project" value="UniProtKB-KW"/>
</dbReference>
<keyword evidence="6" id="KW-0695">RNA-directed DNA polymerase</keyword>
<dbReference type="GO" id="GO:0016787">
    <property type="term" value="F:hydrolase activity"/>
    <property type="evidence" value="ECO:0007669"/>
    <property type="project" value="UniProtKB-KW"/>
</dbReference>
<dbReference type="SUPFAM" id="SSF56672">
    <property type="entry name" value="DNA/RNA polymerases"/>
    <property type="match status" value="1"/>
</dbReference>
<dbReference type="PANTHER" id="PTHR34072">
    <property type="entry name" value="ENZYMATIC POLYPROTEIN-RELATED"/>
    <property type="match status" value="1"/>
</dbReference>
<evidence type="ECO:0000256" key="1">
    <source>
        <dbReference type="ARBA" id="ARBA00022679"/>
    </source>
</evidence>
<keyword evidence="5" id="KW-0378">Hydrolase</keyword>
<keyword evidence="3" id="KW-0540">Nuclease</keyword>
<organism evidence="8 9">
    <name type="scientific">Solanum verrucosum</name>
    <dbReference type="NCBI Taxonomy" id="315347"/>
    <lineage>
        <taxon>Eukaryota</taxon>
        <taxon>Viridiplantae</taxon>
        <taxon>Streptophyta</taxon>
        <taxon>Embryophyta</taxon>
        <taxon>Tracheophyta</taxon>
        <taxon>Spermatophyta</taxon>
        <taxon>Magnoliopsida</taxon>
        <taxon>eudicotyledons</taxon>
        <taxon>Gunneridae</taxon>
        <taxon>Pentapetalae</taxon>
        <taxon>asterids</taxon>
        <taxon>lamiids</taxon>
        <taxon>Solanales</taxon>
        <taxon>Solanaceae</taxon>
        <taxon>Solanoideae</taxon>
        <taxon>Solaneae</taxon>
        <taxon>Solanum</taxon>
    </lineage>
</organism>
<dbReference type="InterPro" id="IPR043128">
    <property type="entry name" value="Rev_trsase/Diguanyl_cyclase"/>
</dbReference>
<name>A0AAF0ZVT4_SOLVR</name>
<reference evidence="8" key="1">
    <citation type="submission" date="2023-08" db="EMBL/GenBank/DDBJ databases">
        <title>A de novo genome assembly of Solanum verrucosum Schlechtendal, a Mexican diploid species geographically isolated from the other diploid A-genome species in potato relatives.</title>
        <authorList>
            <person name="Hosaka K."/>
        </authorList>
    </citation>
    <scope>NUCLEOTIDE SEQUENCE</scope>
    <source>
        <tissue evidence="8">Young leaves</tissue>
    </source>
</reference>
<evidence type="ECO:0000256" key="5">
    <source>
        <dbReference type="ARBA" id="ARBA00022801"/>
    </source>
</evidence>
<keyword evidence="2" id="KW-0548">Nucleotidyltransferase</keyword>
<proteinExistence type="predicted"/>
<evidence type="ECO:0000313" key="8">
    <source>
        <dbReference type="EMBL" id="WMV50764.1"/>
    </source>
</evidence>
<dbReference type="AlphaFoldDB" id="A0AAF0ZVT4"/>
<sequence>MLSIFADKVEDSMEVFMDDFSVVGDTFEVCIEHLGRVLQRCVETNLVLNLEKCHFMFKEGIVLGHKISGEGIQLDQDKVEVIAKLPSPILVKGVWSFLGHVGFYRWLIKDFSNVAYPLLSAPIIVTLDWSVPFKLMYDASGVALGAILGQRKDKLFHLVYYASKTLNVAQKNYTLTEQELLVVVYAFEKFIAYLLGTKVVVHTYHDAIRYFMFKKDVNPRLIQWVLLLKEFDFEVKDRKGCENQVADHFSRLETNVVVSGERDIEEVFPNKLVMVVSHGNPPCYADFTNYVLCGILPDGLNFYQQNRLLFDWKNYFWDEPYIFWECANHIIRRCVAEVDVNAILDDCHASPVGGHHMECVGPLKCFKVVIIGRRYTKMRIPLLKNVFSSKIKESIFW</sequence>
<dbReference type="CDD" id="cd09274">
    <property type="entry name" value="RNase_HI_RT_Ty3"/>
    <property type="match status" value="1"/>
</dbReference>
<evidence type="ECO:0000259" key="7">
    <source>
        <dbReference type="Pfam" id="PF17917"/>
    </source>
</evidence>
<evidence type="ECO:0000256" key="4">
    <source>
        <dbReference type="ARBA" id="ARBA00022759"/>
    </source>
</evidence>
<keyword evidence="4" id="KW-0255">Endonuclease</keyword>
<keyword evidence="9" id="KW-1185">Reference proteome</keyword>
<dbReference type="Proteomes" id="UP001234989">
    <property type="component" value="Chromosome 10"/>
</dbReference>
<dbReference type="PANTHER" id="PTHR34072:SF57">
    <property type="entry name" value="RNA-DIRECTED DNA POLYMERASE"/>
    <property type="match status" value="1"/>
</dbReference>
<evidence type="ECO:0000256" key="3">
    <source>
        <dbReference type="ARBA" id="ARBA00022722"/>
    </source>
</evidence>
<dbReference type="InterPro" id="IPR043502">
    <property type="entry name" value="DNA/RNA_pol_sf"/>
</dbReference>
<keyword evidence="1" id="KW-0808">Transferase</keyword>
<dbReference type="Pfam" id="PF17917">
    <property type="entry name" value="RT_RNaseH"/>
    <property type="match status" value="1"/>
</dbReference>
<dbReference type="EMBL" id="CP133621">
    <property type="protein sequence ID" value="WMV50764.1"/>
    <property type="molecule type" value="Genomic_DNA"/>
</dbReference>
<dbReference type="GO" id="GO:0003964">
    <property type="term" value="F:RNA-directed DNA polymerase activity"/>
    <property type="evidence" value="ECO:0007669"/>
    <property type="project" value="UniProtKB-KW"/>
</dbReference>
<evidence type="ECO:0000313" key="9">
    <source>
        <dbReference type="Proteomes" id="UP001234989"/>
    </source>
</evidence>
<evidence type="ECO:0000256" key="6">
    <source>
        <dbReference type="ARBA" id="ARBA00022918"/>
    </source>
</evidence>
<dbReference type="InterPro" id="IPR041373">
    <property type="entry name" value="RT_RNaseH"/>
</dbReference>
<accession>A0AAF0ZVT4</accession>